<dbReference type="STRING" id="1123323.SAMN05216245_11335"/>
<reference evidence="3 4" key="1">
    <citation type="submission" date="2016-10" db="EMBL/GenBank/DDBJ databases">
        <authorList>
            <person name="de Groot N.N."/>
        </authorList>
    </citation>
    <scope>NUCLEOTIDE SEQUENCE [LARGE SCALE GENOMIC DNA]</scope>
    <source>
        <strain evidence="3 4">DSM 9236</strain>
    </source>
</reference>
<dbReference type="PANTHER" id="PTHR40033:SF1">
    <property type="entry name" value="CITRATE-SODIUM SYMPORTER"/>
    <property type="match status" value="1"/>
</dbReference>
<keyword evidence="1 2" id="KW-0472">Membrane</keyword>
<sequence>MENKIRIGGMPLSVFLAVALCTIAAMQLNLVPNKMGGGFAICLVLGVALMWIGDRVPVLNDYGLGTILTVLVPSYLVYIGLIPESAAKIAKNFFSGYDFTSFLVPGLLVGSILAMNRKTLIKAGMRFIIPMILTIIVATAASGAVGAVMGYGFVNTMLNVAGPILGSGVSASAVPLSEIYAGYGGGNKEAILTTLTSSVMVANVCTILIACVLAAWGKKHPNFLMKGFAGSNGRLLRNEETVDISEKEKEQLAKDPNATTFSALKTGFLMTCGIYMAARILEKYIPGGLHFYLYMIVIAVGLKIADVLEEDVCQASGAWTSFMAKIMTPCTLCAISLGVLQLKNVIKLFGDPVFLILCILCVVVTTLVSGTLCYIFGFYFIEGAIMAGLGLADMGGTGDVAVLSAANRMELLPFLTICSRIGGAINMAWLTFVAANFLAK</sequence>
<feature type="transmembrane region" description="Helical" evidence="2">
    <location>
        <begin position="36"/>
        <end position="53"/>
    </location>
</feature>
<keyword evidence="2" id="KW-1133">Transmembrane helix</keyword>
<keyword evidence="2" id="KW-0812">Transmembrane</keyword>
<proteinExistence type="inferred from homology"/>
<feature type="transmembrane region" description="Helical" evidence="2">
    <location>
        <begin position="62"/>
        <end position="82"/>
    </location>
</feature>
<name>A0A1I2CLP3_9FIRM</name>
<feature type="transmembrane region" description="Helical" evidence="2">
    <location>
        <begin position="322"/>
        <end position="342"/>
    </location>
</feature>
<feature type="transmembrane region" description="Helical" evidence="2">
    <location>
        <begin position="12"/>
        <end position="30"/>
    </location>
</feature>
<evidence type="ECO:0000313" key="4">
    <source>
        <dbReference type="Proteomes" id="UP000198896"/>
    </source>
</evidence>
<evidence type="ECO:0000256" key="1">
    <source>
        <dbReference type="PIRNR" id="PIRNR005348"/>
    </source>
</evidence>
<dbReference type="InterPro" id="IPR004679">
    <property type="entry name" value="2-OHcarboxylate_transport"/>
</dbReference>
<feature type="transmembrane region" description="Helical" evidence="2">
    <location>
        <begin position="414"/>
        <end position="439"/>
    </location>
</feature>
<organism evidence="3 4">
    <name type="scientific">Succiniclasticum ruminis DSM 9236</name>
    <dbReference type="NCBI Taxonomy" id="1123323"/>
    <lineage>
        <taxon>Bacteria</taxon>
        <taxon>Bacillati</taxon>
        <taxon>Bacillota</taxon>
        <taxon>Negativicutes</taxon>
        <taxon>Acidaminococcales</taxon>
        <taxon>Acidaminococcaceae</taxon>
        <taxon>Succiniclasticum</taxon>
    </lineage>
</organism>
<feature type="transmembrane region" description="Helical" evidence="2">
    <location>
        <begin position="94"/>
        <end position="115"/>
    </location>
</feature>
<dbReference type="GO" id="GO:0005886">
    <property type="term" value="C:plasma membrane"/>
    <property type="evidence" value="ECO:0007669"/>
    <property type="project" value="UniProtKB-UniRule"/>
</dbReference>
<dbReference type="PIRSF" id="PIRSF005348">
    <property type="entry name" value="YxkH"/>
    <property type="match status" value="1"/>
</dbReference>
<evidence type="ECO:0000256" key="2">
    <source>
        <dbReference type="SAM" id="Phobius"/>
    </source>
</evidence>
<dbReference type="PANTHER" id="PTHR40033">
    <property type="entry name" value="NA(+)-MALATE SYMPORTER"/>
    <property type="match status" value="1"/>
</dbReference>
<evidence type="ECO:0000313" key="3">
    <source>
        <dbReference type="EMBL" id="SFE68713.1"/>
    </source>
</evidence>
<feature type="transmembrane region" description="Helical" evidence="2">
    <location>
        <begin position="127"/>
        <end position="153"/>
    </location>
</feature>
<comment type="similarity">
    <text evidence="1">Belongs to the 2-hydroxycarboxylate transporter (2-HCT) (TC 2.A.24) family.</text>
</comment>
<feature type="transmembrane region" description="Helical" evidence="2">
    <location>
        <begin position="284"/>
        <end position="302"/>
    </location>
</feature>
<feature type="transmembrane region" description="Helical" evidence="2">
    <location>
        <begin position="190"/>
        <end position="216"/>
    </location>
</feature>
<feature type="transmembrane region" description="Helical" evidence="2">
    <location>
        <begin position="354"/>
        <end position="381"/>
    </location>
</feature>
<keyword evidence="1" id="KW-0813">Transport</keyword>
<dbReference type="Pfam" id="PF03390">
    <property type="entry name" value="2HCT"/>
    <property type="match status" value="1"/>
</dbReference>
<dbReference type="RefSeq" id="WP_177205986.1">
    <property type="nucleotide sequence ID" value="NZ_FONL01000013.1"/>
</dbReference>
<dbReference type="GO" id="GO:0008514">
    <property type="term" value="F:organic anion transmembrane transporter activity"/>
    <property type="evidence" value="ECO:0007669"/>
    <property type="project" value="InterPro"/>
</dbReference>
<dbReference type="AlphaFoldDB" id="A0A1I2CLP3"/>
<keyword evidence="1" id="KW-0769">Symport</keyword>
<gene>
    <name evidence="3" type="ORF">SAMN05216245_11335</name>
</gene>
<dbReference type="EMBL" id="FONL01000013">
    <property type="protein sequence ID" value="SFE68713.1"/>
    <property type="molecule type" value="Genomic_DNA"/>
</dbReference>
<protein>
    <submittedName>
        <fullName evidence="3">Na+/citrate or Na+/malate symporter</fullName>
    </submittedName>
</protein>
<keyword evidence="4" id="KW-1185">Reference proteome</keyword>
<dbReference type="Proteomes" id="UP000198896">
    <property type="component" value="Unassembled WGS sequence"/>
</dbReference>
<dbReference type="GO" id="GO:0015293">
    <property type="term" value="F:symporter activity"/>
    <property type="evidence" value="ECO:0007669"/>
    <property type="project" value="UniProtKB-UniRule"/>
</dbReference>
<accession>A0A1I2CLP3</accession>